<organism evidence="4 5">
    <name type="scientific">Rubroshorea leprosula</name>
    <dbReference type="NCBI Taxonomy" id="152421"/>
    <lineage>
        <taxon>Eukaryota</taxon>
        <taxon>Viridiplantae</taxon>
        <taxon>Streptophyta</taxon>
        <taxon>Embryophyta</taxon>
        <taxon>Tracheophyta</taxon>
        <taxon>Spermatophyta</taxon>
        <taxon>Magnoliopsida</taxon>
        <taxon>eudicotyledons</taxon>
        <taxon>Gunneridae</taxon>
        <taxon>Pentapetalae</taxon>
        <taxon>rosids</taxon>
        <taxon>malvids</taxon>
        <taxon>Malvales</taxon>
        <taxon>Dipterocarpaceae</taxon>
        <taxon>Rubroshorea</taxon>
    </lineage>
</organism>
<accession>A0AAV5KTH1</accession>
<dbReference type="InterPro" id="IPR021410">
    <property type="entry name" value="FAF"/>
</dbReference>
<feature type="compositionally biased region" description="Acidic residues" evidence="2">
    <location>
        <begin position="225"/>
        <end position="252"/>
    </location>
</feature>
<dbReference type="PANTHER" id="PTHR33155:SF8">
    <property type="entry name" value="PROTEIN FANTASTIC FOUR 1"/>
    <property type="match status" value="1"/>
</dbReference>
<proteinExistence type="inferred from homology"/>
<reference evidence="4 5" key="1">
    <citation type="journal article" date="2021" name="Commun. Biol.">
        <title>The genome of Shorea leprosula (Dipterocarpaceae) highlights the ecological relevance of drought in aseasonal tropical rainforests.</title>
        <authorList>
            <person name="Ng K.K.S."/>
            <person name="Kobayashi M.J."/>
            <person name="Fawcett J.A."/>
            <person name="Hatakeyama M."/>
            <person name="Paape T."/>
            <person name="Ng C.H."/>
            <person name="Ang C.C."/>
            <person name="Tnah L.H."/>
            <person name="Lee C.T."/>
            <person name="Nishiyama T."/>
            <person name="Sese J."/>
            <person name="O'Brien M.J."/>
            <person name="Copetti D."/>
            <person name="Mohd Noor M.I."/>
            <person name="Ong R.C."/>
            <person name="Putra M."/>
            <person name="Sireger I.Z."/>
            <person name="Indrioko S."/>
            <person name="Kosugi Y."/>
            <person name="Izuno A."/>
            <person name="Isagi Y."/>
            <person name="Lee S.L."/>
            <person name="Shimizu K.K."/>
        </authorList>
    </citation>
    <scope>NUCLEOTIDE SEQUENCE [LARGE SCALE GENOMIC DNA]</scope>
    <source>
        <strain evidence="4">214</strain>
    </source>
</reference>
<feature type="compositionally biased region" description="Polar residues" evidence="2">
    <location>
        <begin position="143"/>
        <end position="163"/>
    </location>
</feature>
<comment type="caution">
    <text evidence="4">The sequence shown here is derived from an EMBL/GenBank/DDBJ whole genome shotgun (WGS) entry which is preliminary data.</text>
</comment>
<evidence type="ECO:0000256" key="2">
    <source>
        <dbReference type="SAM" id="MobiDB-lite"/>
    </source>
</evidence>
<feature type="region of interest" description="Disordered" evidence="2">
    <location>
        <begin position="220"/>
        <end position="258"/>
    </location>
</feature>
<dbReference type="InterPro" id="IPR046431">
    <property type="entry name" value="FAF_dom"/>
</dbReference>
<sequence>MSSSVCQGLQSCLEPRFIEPRVLWLKPGPSKPTFTASGDAAPATASYQTKTTLATTAIISGNDYSAKKSRNADLGGWSFLQSLTTIKDSAVNEPVYIHPTVKRSASMLSEKSLEMCTESLGSETGSDVSENSYEIEIPLLSPETETGNPSKPSQNSKWMHRSNSFPPPLTSMSSSSSVQMRPHREGGRLVLQAVTLPSPHSYFHAERSEGRLRLYLVKDSPPISDNEEESLEEEEEEEAAAAAKEEEEEEEAYWGGDTGGIVEMVRMKSGWESFQGQAGARKVEVAIEAC</sequence>
<name>A0AAV5KTH1_9ROSI</name>
<dbReference type="EMBL" id="BPVZ01000077">
    <property type="protein sequence ID" value="GKV27791.1"/>
    <property type="molecule type" value="Genomic_DNA"/>
</dbReference>
<protein>
    <recommendedName>
        <fullName evidence="3">FAF domain-containing protein</fullName>
    </recommendedName>
</protein>
<dbReference type="PANTHER" id="PTHR33155">
    <property type="entry name" value="FANTASTIC FOUR-LIKE PROTEIN (DUF3049)"/>
    <property type="match status" value="1"/>
</dbReference>
<feature type="domain" description="FAF" evidence="3">
    <location>
        <begin position="164"/>
        <end position="216"/>
    </location>
</feature>
<dbReference type="AlphaFoldDB" id="A0AAV5KTH1"/>
<keyword evidence="5" id="KW-1185">Reference proteome</keyword>
<feature type="region of interest" description="Disordered" evidence="2">
    <location>
        <begin position="140"/>
        <end position="180"/>
    </location>
</feature>
<dbReference type="Proteomes" id="UP001054252">
    <property type="component" value="Unassembled WGS sequence"/>
</dbReference>
<evidence type="ECO:0000313" key="4">
    <source>
        <dbReference type="EMBL" id="GKV27791.1"/>
    </source>
</evidence>
<comment type="similarity">
    <text evidence="1">Belongs to the fantastic four family.</text>
</comment>
<gene>
    <name evidence="4" type="ORF">SLEP1_g36917</name>
</gene>
<dbReference type="Pfam" id="PF11250">
    <property type="entry name" value="FAF"/>
    <property type="match status" value="1"/>
</dbReference>
<evidence type="ECO:0000313" key="5">
    <source>
        <dbReference type="Proteomes" id="UP001054252"/>
    </source>
</evidence>
<evidence type="ECO:0000259" key="3">
    <source>
        <dbReference type="Pfam" id="PF11250"/>
    </source>
</evidence>
<evidence type="ECO:0000256" key="1">
    <source>
        <dbReference type="ARBA" id="ARBA00008690"/>
    </source>
</evidence>